<dbReference type="PANTHER" id="PTHR33162">
    <property type="entry name" value="SEC-INDEPENDENT PROTEIN TRANSLOCASE PROTEIN TATA, CHLOROPLASTIC"/>
    <property type="match status" value="1"/>
</dbReference>
<evidence type="ECO:0000256" key="10">
    <source>
        <dbReference type="ARBA" id="ARBA00023078"/>
    </source>
</evidence>
<feature type="compositionally biased region" description="Low complexity" evidence="14">
    <location>
        <begin position="213"/>
        <end position="222"/>
    </location>
</feature>
<dbReference type="PANTHER" id="PTHR33162:SF3">
    <property type="entry name" value="SEC-INDEPENDENT PROTEIN TRANSLOCASE PROTEIN TATB, CHLOROPLASTIC"/>
    <property type="match status" value="1"/>
</dbReference>
<dbReference type="GO" id="GO:2000070">
    <property type="term" value="P:regulation of response to water deprivation"/>
    <property type="evidence" value="ECO:0007669"/>
    <property type="project" value="EnsemblPlants"/>
</dbReference>
<keyword evidence="8 15" id="KW-1133">Transmembrane helix</keyword>
<feature type="region of interest" description="Disordered" evidence="14">
    <location>
        <begin position="253"/>
        <end position="320"/>
    </location>
</feature>
<evidence type="ECO:0000256" key="7">
    <source>
        <dbReference type="ARBA" id="ARBA00022946"/>
    </source>
</evidence>
<dbReference type="GO" id="GO:0009409">
    <property type="term" value="P:response to cold"/>
    <property type="evidence" value="ECO:0007669"/>
    <property type="project" value="EnsemblPlants"/>
</dbReference>
<feature type="region of interest" description="Disordered" evidence="14">
    <location>
        <begin position="212"/>
        <end position="240"/>
    </location>
</feature>
<dbReference type="GO" id="GO:1902458">
    <property type="term" value="P:positive regulation of stomatal opening"/>
    <property type="evidence" value="ECO:0007669"/>
    <property type="project" value="EnsemblPlants"/>
</dbReference>
<keyword evidence="9" id="KW-0811">Translocation</keyword>
<evidence type="ECO:0000256" key="1">
    <source>
        <dbReference type="ARBA" id="ARBA00004581"/>
    </source>
</evidence>
<dbReference type="Pfam" id="PF02416">
    <property type="entry name" value="TatA_B_E"/>
    <property type="match status" value="1"/>
</dbReference>
<keyword evidence="6" id="KW-0653">Protein transport</keyword>
<dbReference type="PRINTS" id="PR01506">
    <property type="entry name" value="TATBPROTEIN"/>
</dbReference>
<evidence type="ECO:0000256" key="3">
    <source>
        <dbReference type="ARBA" id="ARBA00022528"/>
    </source>
</evidence>
<keyword evidence="3" id="KW-0150">Chloroplast</keyword>
<keyword evidence="11 15" id="KW-0472">Membrane</keyword>
<gene>
    <name evidence="16" type="ORF">DVH24_024785</name>
</gene>
<dbReference type="OrthoDB" id="2017985at2759"/>
<feature type="transmembrane region" description="Helical" evidence="15">
    <location>
        <begin position="79"/>
        <end position="103"/>
    </location>
</feature>
<evidence type="ECO:0000256" key="6">
    <source>
        <dbReference type="ARBA" id="ARBA00022927"/>
    </source>
</evidence>
<accession>A0A498JP39</accession>
<reference evidence="16 17" key="1">
    <citation type="submission" date="2018-10" db="EMBL/GenBank/DDBJ databases">
        <title>A high-quality apple genome assembly.</title>
        <authorList>
            <person name="Hu J."/>
        </authorList>
    </citation>
    <scope>NUCLEOTIDE SEQUENCE [LARGE SCALE GENOMIC DNA]</scope>
    <source>
        <strain evidence="17">cv. HFTH1</strain>
        <tissue evidence="16">Young leaf</tissue>
    </source>
</reference>
<dbReference type="GO" id="GO:0009535">
    <property type="term" value="C:chloroplast thylakoid membrane"/>
    <property type="evidence" value="ECO:0007669"/>
    <property type="project" value="UniProtKB-SubCell"/>
</dbReference>
<feature type="compositionally biased region" description="Low complexity" evidence="14">
    <location>
        <begin position="253"/>
        <end position="267"/>
    </location>
</feature>
<name>A0A498JP39_MALDO</name>
<comment type="subunit">
    <text evidence="13">In thylakoid membranes, TATC and TATB form a large receptor complex, containing about eight TATC-TATB pairs, which binds the precursor protein. Twin arginine signal peptide promotes pH-triggered docking of TATA oligomers to TATC-TATB receptor complex, inducing a conformational switch of TATA that results in activation of the translocase. TATA dissociates from TATC-TATB upon completion of translocation. According to PubMed:22564412, it is estimated that the translocase fully saturated with precursor proteins and TATA is an 2.2-megadalton complex that can individually transport eight precursor proteins or cooperatively transport multimeric precursors.</text>
</comment>
<keyword evidence="5 15" id="KW-0812">Transmembrane</keyword>
<dbReference type="STRING" id="3750.A0A498JP39"/>
<evidence type="ECO:0000256" key="2">
    <source>
        <dbReference type="ARBA" id="ARBA00022448"/>
    </source>
</evidence>
<organism evidence="16 17">
    <name type="scientific">Malus domestica</name>
    <name type="common">Apple</name>
    <name type="synonym">Pyrus malus</name>
    <dbReference type="NCBI Taxonomy" id="3750"/>
    <lineage>
        <taxon>Eukaryota</taxon>
        <taxon>Viridiplantae</taxon>
        <taxon>Streptophyta</taxon>
        <taxon>Embryophyta</taxon>
        <taxon>Tracheophyta</taxon>
        <taxon>Spermatophyta</taxon>
        <taxon>Magnoliopsida</taxon>
        <taxon>eudicotyledons</taxon>
        <taxon>Gunneridae</taxon>
        <taxon>Pentapetalae</taxon>
        <taxon>rosids</taxon>
        <taxon>fabids</taxon>
        <taxon>Rosales</taxon>
        <taxon>Rosaceae</taxon>
        <taxon>Amygdaloideae</taxon>
        <taxon>Maleae</taxon>
        <taxon>Malus</taxon>
    </lineage>
</organism>
<comment type="caution">
    <text evidence="16">The sequence shown here is derived from an EMBL/GenBank/DDBJ whole genome shotgun (WGS) entry which is preliminary data.</text>
</comment>
<evidence type="ECO:0000256" key="13">
    <source>
        <dbReference type="ARBA" id="ARBA00064498"/>
    </source>
</evidence>
<sequence>MTSTIAPAAATFVCSPSSTAGGKKAARFRRKDPKFQLCSVVPPLGLSPFAPWIGLKQLGISLAPKSLKLERRGRCKGMVVYASLFGVGAPEALVIGVVALLVFGPKGLAEVARTLGKTLRAFQPTIRELQEVSRDFKSTLEKEIGLDDISSSSIDAFNGKKMDTTSTPSSTTTTGDSKTTIKDSKTTAEDSKTVDISSLSSIDAYNARIMGKTSTSSSTATAEDSKNTADTDGAPSPPKAYTTEEYLKITEEQLAAAQKQAQVSAPAESELEPQTSSQGTLVTATVEETAVETPLPQQPQTVEEETAARTPSPQQPQIET</sequence>
<evidence type="ECO:0000256" key="8">
    <source>
        <dbReference type="ARBA" id="ARBA00022989"/>
    </source>
</evidence>
<keyword evidence="17" id="KW-1185">Reference proteome</keyword>
<feature type="compositionally biased region" description="Basic and acidic residues" evidence="14">
    <location>
        <begin position="179"/>
        <end position="193"/>
    </location>
</feature>
<comment type="subcellular location">
    <subcellularLocation>
        <location evidence="1">Plastid</location>
        <location evidence="1">Chloroplast thylakoid membrane</location>
        <topology evidence="1">Single-pass membrane protein</topology>
    </subcellularLocation>
</comment>
<feature type="region of interest" description="Disordered" evidence="14">
    <location>
        <begin position="157"/>
        <end position="193"/>
    </location>
</feature>
<evidence type="ECO:0000256" key="12">
    <source>
        <dbReference type="ARBA" id="ARBA00025340"/>
    </source>
</evidence>
<protein>
    <recommendedName>
        <fullName evidence="18">Sec-independent protein translocase protein TATB, chloroplastic</fullName>
    </recommendedName>
</protein>
<feature type="compositionally biased region" description="Low complexity" evidence="14">
    <location>
        <begin position="164"/>
        <end position="178"/>
    </location>
</feature>
<feature type="compositionally biased region" description="Polar residues" evidence="14">
    <location>
        <begin position="309"/>
        <end position="320"/>
    </location>
</feature>
<dbReference type="AlphaFoldDB" id="A0A498JP39"/>
<dbReference type="GO" id="GO:0009977">
    <property type="term" value="F:proton motive force dependent protein transmembrane transporter activity"/>
    <property type="evidence" value="ECO:0007669"/>
    <property type="project" value="EnsemblPlants"/>
</dbReference>
<dbReference type="GO" id="GO:1903426">
    <property type="term" value="P:regulation of reactive oxygen species biosynthetic process"/>
    <property type="evidence" value="ECO:0007669"/>
    <property type="project" value="EnsemblPlants"/>
</dbReference>
<evidence type="ECO:0000256" key="11">
    <source>
        <dbReference type="ARBA" id="ARBA00023136"/>
    </source>
</evidence>
<dbReference type="Proteomes" id="UP000290289">
    <property type="component" value="Chromosome 7"/>
</dbReference>
<keyword evidence="7" id="KW-0809">Transit peptide</keyword>
<comment type="function">
    <text evidence="12">Part of the twin-arginine translocation (Tat) system that transports large folded proteins containing a characteristic twin-arginine motif in their signal peptide across the thylakoid membrane. Involved in delta pH-dependent protein transport required for chloroplast development, especially thylakoid membrane formation. TATC and TATB mediate precursor recognition, whereas TATA facilitates translocation.</text>
</comment>
<evidence type="ECO:0000256" key="14">
    <source>
        <dbReference type="SAM" id="MobiDB-lite"/>
    </source>
</evidence>
<keyword evidence="10" id="KW-0793">Thylakoid</keyword>
<evidence type="ECO:0008006" key="18">
    <source>
        <dbReference type="Google" id="ProtNLM"/>
    </source>
</evidence>
<evidence type="ECO:0000313" key="16">
    <source>
        <dbReference type="EMBL" id="RXH95101.1"/>
    </source>
</evidence>
<dbReference type="KEGG" id="mdm:103439790"/>
<evidence type="ECO:0000256" key="5">
    <source>
        <dbReference type="ARBA" id="ARBA00022692"/>
    </source>
</evidence>
<evidence type="ECO:0000256" key="15">
    <source>
        <dbReference type="SAM" id="Phobius"/>
    </source>
</evidence>
<keyword evidence="4" id="KW-0934">Plastid</keyword>
<dbReference type="EMBL" id="RDQH01000333">
    <property type="protein sequence ID" value="RXH95101.1"/>
    <property type="molecule type" value="Genomic_DNA"/>
</dbReference>
<feature type="compositionally biased region" description="Low complexity" evidence="14">
    <location>
        <begin position="280"/>
        <end position="295"/>
    </location>
</feature>
<proteinExistence type="predicted"/>
<evidence type="ECO:0000256" key="9">
    <source>
        <dbReference type="ARBA" id="ARBA00023010"/>
    </source>
</evidence>
<dbReference type="Gramene" id="mRNA:MD07G0229300">
    <property type="protein sequence ID" value="mRNA:MD07G0229300"/>
    <property type="gene ID" value="MD07G0229300"/>
</dbReference>
<dbReference type="GO" id="GO:0045038">
    <property type="term" value="P:protein import into chloroplast thylakoid membrane"/>
    <property type="evidence" value="ECO:0007669"/>
    <property type="project" value="EnsemblPlants"/>
</dbReference>
<dbReference type="Gene3D" id="1.20.5.3310">
    <property type="match status" value="1"/>
</dbReference>
<dbReference type="FunFam" id="1.20.5.3310:FF:000003">
    <property type="entry name" value="Sec-independent protein translocase protein TATB, chloroplastic"/>
    <property type="match status" value="1"/>
</dbReference>
<dbReference type="InterPro" id="IPR003369">
    <property type="entry name" value="TatA/B/E"/>
</dbReference>
<dbReference type="GO" id="GO:0033281">
    <property type="term" value="C:TAT protein transport complex"/>
    <property type="evidence" value="ECO:0007669"/>
    <property type="project" value="EnsemblPlants"/>
</dbReference>
<evidence type="ECO:0000256" key="4">
    <source>
        <dbReference type="ARBA" id="ARBA00022640"/>
    </source>
</evidence>
<evidence type="ECO:0000313" key="17">
    <source>
        <dbReference type="Proteomes" id="UP000290289"/>
    </source>
</evidence>
<keyword evidence="2" id="KW-0813">Transport</keyword>